<feature type="transmembrane region" description="Helical" evidence="1">
    <location>
        <begin position="191"/>
        <end position="214"/>
    </location>
</feature>
<proteinExistence type="predicted"/>
<accession>A0A8K0XN57</accession>
<feature type="transmembrane region" description="Helical" evidence="1">
    <location>
        <begin position="111"/>
        <end position="135"/>
    </location>
</feature>
<keyword evidence="1" id="KW-0472">Membrane</keyword>
<dbReference type="Proteomes" id="UP000813824">
    <property type="component" value="Unassembled WGS sequence"/>
</dbReference>
<evidence type="ECO:0000256" key="1">
    <source>
        <dbReference type="SAM" id="Phobius"/>
    </source>
</evidence>
<dbReference type="OrthoDB" id="3058001at2759"/>
<organism evidence="2 3">
    <name type="scientific">Cristinia sonorae</name>
    <dbReference type="NCBI Taxonomy" id="1940300"/>
    <lineage>
        <taxon>Eukaryota</taxon>
        <taxon>Fungi</taxon>
        <taxon>Dikarya</taxon>
        <taxon>Basidiomycota</taxon>
        <taxon>Agaricomycotina</taxon>
        <taxon>Agaricomycetes</taxon>
        <taxon>Agaricomycetidae</taxon>
        <taxon>Agaricales</taxon>
        <taxon>Pleurotineae</taxon>
        <taxon>Stephanosporaceae</taxon>
        <taxon>Cristinia</taxon>
    </lineage>
</organism>
<name>A0A8K0XN57_9AGAR</name>
<gene>
    <name evidence="2" type="ORF">BXZ70DRAFT_367394</name>
</gene>
<feature type="transmembrane region" description="Helical" evidence="1">
    <location>
        <begin position="368"/>
        <end position="385"/>
    </location>
</feature>
<dbReference type="EMBL" id="JAEVFJ010000027">
    <property type="protein sequence ID" value="KAH8093860.1"/>
    <property type="molecule type" value="Genomic_DNA"/>
</dbReference>
<evidence type="ECO:0000313" key="3">
    <source>
        <dbReference type="Proteomes" id="UP000813824"/>
    </source>
</evidence>
<keyword evidence="1" id="KW-0812">Transmembrane</keyword>
<protein>
    <submittedName>
        <fullName evidence="2">Uncharacterized protein</fullName>
    </submittedName>
</protein>
<feature type="transmembrane region" description="Helical" evidence="1">
    <location>
        <begin position="220"/>
        <end position="237"/>
    </location>
</feature>
<reference evidence="2" key="1">
    <citation type="journal article" date="2021" name="New Phytol.">
        <title>Evolutionary innovations through gain and loss of genes in the ectomycorrhizal Boletales.</title>
        <authorList>
            <person name="Wu G."/>
            <person name="Miyauchi S."/>
            <person name="Morin E."/>
            <person name="Kuo A."/>
            <person name="Drula E."/>
            <person name="Varga T."/>
            <person name="Kohler A."/>
            <person name="Feng B."/>
            <person name="Cao Y."/>
            <person name="Lipzen A."/>
            <person name="Daum C."/>
            <person name="Hundley H."/>
            <person name="Pangilinan J."/>
            <person name="Johnson J."/>
            <person name="Barry K."/>
            <person name="LaButti K."/>
            <person name="Ng V."/>
            <person name="Ahrendt S."/>
            <person name="Min B."/>
            <person name="Choi I.G."/>
            <person name="Park H."/>
            <person name="Plett J.M."/>
            <person name="Magnuson J."/>
            <person name="Spatafora J.W."/>
            <person name="Nagy L.G."/>
            <person name="Henrissat B."/>
            <person name="Grigoriev I.V."/>
            <person name="Yang Z.L."/>
            <person name="Xu J."/>
            <person name="Martin F.M."/>
        </authorList>
    </citation>
    <scope>NUCLEOTIDE SEQUENCE</scope>
    <source>
        <strain evidence="2">KKN 215</strain>
    </source>
</reference>
<keyword evidence="1" id="KW-1133">Transmembrane helix</keyword>
<comment type="caution">
    <text evidence="2">The sequence shown here is derived from an EMBL/GenBank/DDBJ whole genome shotgun (WGS) entry which is preliminary data.</text>
</comment>
<feature type="transmembrane region" description="Helical" evidence="1">
    <location>
        <begin position="141"/>
        <end position="157"/>
    </location>
</feature>
<sequence length="391" mass="43579">MFKKAVHTYLPSTVVLSPHREQRNNVAVSLVRAKPGSLFPGRRFLLPHFADHDHVGQFSVDAHRALHDCWRASGDDEGRTQDGAANPTSLVDEGIRSSRRLFLITLTGYRLANFFVIATIGTIKFALTVLGYSAALTDLEWMFGVIYALISYCVGMYKDVRPTVCSWLFHKDYTVHLILCISRFIRATCSIVVRFVLVPSLSLAMVFLPIRVMVRAAQSMRYGAIWWLPVTAWLSLYDRTTCRLWSRPRSLDDSRGTLYPGATRSLLRRLSTESGKVCDHTTSLAPLDVYPLLVIPLPRGVSLCSSGVRMFDVVDAFAGITVVTAAAVLRAVCGSHWGNSLKEVDNPAVLLALELARRLLRTTTDGKLSVGYAVVWMIVSVYWLLKQVSVQ</sequence>
<evidence type="ECO:0000313" key="2">
    <source>
        <dbReference type="EMBL" id="KAH8093860.1"/>
    </source>
</evidence>
<keyword evidence="3" id="KW-1185">Reference proteome</keyword>
<dbReference type="AlphaFoldDB" id="A0A8K0XN57"/>